<gene>
    <name evidence="1" type="primary">NCL1_53147</name>
    <name evidence="1" type="ORF">TNCV_3863331</name>
</gene>
<organism evidence="1 2">
    <name type="scientific">Trichonephila clavipes</name>
    <name type="common">Golden silk orbweaver</name>
    <name type="synonym">Nephila clavipes</name>
    <dbReference type="NCBI Taxonomy" id="2585209"/>
    <lineage>
        <taxon>Eukaryota</taxon>
        <taxon>Metazoa</taxon>
        <taxon>Ecdysozoa</taxon>
        <taxon>Arthropoda</taxon>
        <taxon>Chelicerata</taxon>
        <taxon>Arachnida</taxon>
        <taxon>Araneae</taxon>
        <taxon>Araneomorphae</taxon>
        <taxon>Entelegynae</taxon>
        <taxon>Araneoidea</taxon>
        <taxon>Nephilidae</taxon>
        <taxon>Trichonephila</taxon>
    </lineage>
</organism>
<dbReference type="AlphaFoldDB" id="A0A8X6S390"/>
<protein>
    <submittedName>
        <fullName evidence="1">HTH_Tnp_Tc3_2 domain-containing protein</fullName>
    </submittedName>
</protein>
<evidence type="ECO:0000313" key="2">
    <source>
        <dbReference type="Proteomes" id="UP000887159"/>
    </source>
</evidence>
<keyword evidence="2" id="KW-1185">Reference proteome</keyword>
<sequence>MPRVRSRNAYQHVSDFYKDQIVEYRDCGLSYHSNAVRVGRDPLTVGRIWTRWVQDGNTERRAGSKRSPITRSRKDRHVTRMTLMDRATTSLALSQESGSFAGQQASPGTIRRRLQGNKCLQEQLDDVFCSMDSQLKDLDCGYL</sequence>
<dbReference type="Proteomes" id="UP000887159">
    <property type="component" value="Unassembled WGS sequence"/>
</dbReference>
<reference evidence="1" key="1">
    <citation type="submission" date="2020-08" db="EMBL/GenBank/DDBJ databases">
        <title>Multicomponent nature underlies the extraordinary mechanical properties of spider dragline silk.</title>
        <authorList>
            <person name="Kono N."/>
            <person name="Nakamura H."/>
            <person name="Mori M."/>
            <person name="Yoshida Y."/>
            <person name="Ohtoshi R."/>
            <person name="Malay A.D."/>
            <person name="Moran D.A.P."/>
            <person name="Tomita M."/>
            <person name="Numata K."/>
            <person name="Arakawa K."/>
        </authorList>
    </citation>
    <scope>NUCLEOTIDE SEQUENCE</scope>
</reference>
<proteinExistence type="predicted"/>
<accession>A0A8X6S390</accession>
<name>A0A8X6S390_TRICX</name>
<evidence type="ECO:0000313" key="1">
    <source>
        <dbReference type="EMBL" id="GFY06029.1"/>
    </source>
</evidence>
<dbReference type="EMBL" id="BMAU01021256">
    <property type="protein sequence ID" value="GFY06029.1"/>
    <property type="molecule type" value="Genomic_DNA"/>
</dbReference>
<comment type="caution">
    <text evidence="1">The sequence shown here is derived from an EMBL/GenBank/DDBJ whole genome shotgun (WGS) entry which is preliminary data.</text>
</comment>